<dbReference type="SUPFAM" id="SSF54913">
    <property type="entry name" value="GlnB-like"/>
    <property type="match status" value="1"/>
</dbReference>
<dbReference type="Gene3D" id="3.30.70.120">
    <property type="match status" value="1"/>
</dbReference>
<dbReference type="InterPro" id="IPR011322">
    <property type="entry name" value="N-reg_PII-like_a/b"/>
</dbReference>
<dbReference type="InterPro" id="IPR015867">
    <property type="entry name" value="N-reg_PII/ATP_PRibTrfase_C"/>
</dbReference>
<dbReference type="Proteomes" id="UP001216674">
    <property type="component" value="Unassembled WGS sequence"/>
</dbReference>
<comment type="similarity">
    <text evidence="1">Belongs to the UPF0166 family.</text>
</comment>
<evidence type="ECO:0000313" key="3">
    <source>
        <dbReference type="Proteomes" id="UP001216674"/>
    </source>
</evidence>
<organism evidence="2 3">
    <name type="scientific">Cupriavidus basilensis</name>
    <dbReference type="NCBI Taxonomy" id="68895"/>
    <lineage>
        <taxon>Bacteria</taxon>
        <taxon>Pseudomonadati</taxon>
        <taxon>Pseudomonadota</taxon>
        <taxon>Betaproteobacteria</taxon>
        <taxon>Burkholderiales</taxon>
        <taxon>Burkholderiaceae</taxon>
        <taxon>Cupriavidus</taxon>
    </lineage>
</organism>
<protein>
    <submittedName>
        <fullName evidence="2">DUF190 domain-containing protein</fullName>
    </submittedName>
</protein>
<evidence type="ECO:0000313" key="2">
    <source>
        <dbReference type="EMBL" id="MDF3838991.1"/>
    </source>
</evidence>
<evidence type="ECO:0000256" key="1">
    <source>
        <dbReference type="ARBA" id="ARBA00010554"/>
    </source>
</evidence>
<accession>A0ABT6B4V4</accession>
<keyword evidence="3" id="KW-1185">Reference proteome</keyword>
<name>A0ABT6B4V4_9BURK</name>
<sequence length="121" mass="13551">MQGFQLTLFTVENRRHHGKQLSHWLLQILRELHIRGATHTVAAEGIGHDHRFHTWHFVELADRPEEITVIATADEVQRLFDRLAQEDIQVFYAKTPVEFGFLGKSTAGAPGSGTAPEPGSA</sequence>
<proteinExistence type="inferred from homology"/>
<reference evidence="2 3" key="1">
    <citation type="submission" date="2023-03" db="EMBL/GenBank/DDBJ databases">
        <title>Draft assemblies of triclosan tolerant bacteria isolated from returned activated sludge.</title>
        <authorList>
            <person name="Van Hamelsveld S."/>
        </authorList>
    </citation>
    <scope>NUCLEOTIDE SEQUENCE [LARGE SCALE GENOMIC DNA]</scope>
    <source>
        <strain evidence="2 3">GW210010_S58</strain>
    </source>
</reference>
<gene>
    <name evidence="2" type="ORF">P3W85_39555</name>
</gene>
<dbReference type="Pfam" id="PF02641">
    <property type="entry name" value="DUF190"/>
    <property type="match status" value="1"/>
</dbReference>
<dbReference type="RefSeq" id="WP_276268823.1">
    <property type="nucleotide sequence ID" value="NZ_JARJLM010000642.1"/>
</dbReference>
<dbReference type="EMBL" id="JARJLM010000642">
    <property type="protein sequence ID" value="MDF3838991.1"/>
    <property type="molecule type" value="Genomic_DNA"/>
</dbReference>
<dbReference type="InterPro" id="IPR003793">
    <property type="entry name" value="UPF0166"/>
</dbReference>
<comment type="caution">
    <text evidence="2">The sequence shown here is derived from an EMBL/GenBank/DDBJ whole genome shotgun (WGS) entry which is preliminary data.</text>
</comment>